<dbReference type="AlphaFoldDB" id="A0A931FQ67"/>
<evidence type="ECO:0000313" key="3">
    <source>
        <dbReference type="Proteomes" id="UP000599312"/>
    </source>
</evidence>
<sequence>MVIDIAVFPVSDVEWQRSVRIIRSVFPSIDLFEDIADPADWPLIISAEQKTNPRLMETIGNLDLVPEKRRAAGPGASYLMAPFTHVSTDRPSRFSDGTFGVLYAGNSFEVALFETILHHGRFMARTNEPAGWTSQFREIILKVSVRLHDLRGGNPHAQEALSPNDYSASQALATTLRVEGSDGIVYPSLRFDGGECVGLFYPDCAADTIQARHLDYHWNGTTVDLYRDASTGQVYRIV</sequence>
<protein>
    <submittedName>
        <fullName evidence="2">RES family NAD+ phosphorylase</fullName>
    </submittedName>
</protein>
<gene>
    <name evidence="2" type="ORF">I2H38_20095</name>
</gene>
<proteinExistence type="predicted"/>
<comment type="caution">
    <text evidence="2">The sequence shown here is derived from an EMBL/GenBank/DDBJ whole genome shotgun (WGS) entry which is preliminary data.</text>
</comment>
<dbReference type="RefSeq" id="WP_196273674.1">
    <property type="nucleotide sequence ID" value="NZ_JADQDO010000019.1"/>
</dbReference>
<name>A0A931FQ67_9HYPH</name>
<feature type="domain" description="RES" evidence="1">
    <location>
        <begin position="82"/>
        <end position="211"/>
    </location>
</feature>
<dbReference type="SMART" id="SM00953">
    <property type="entry name" value="RES"/>
    <property type="match status" value="1"/>
</dbReference>
<dbReference type="Proteomes" id="UP000599312">
    <property type="component" value="Unassembled WGS sequence"/>
</dbReference>
<accession>A0A931FQ67</accession>
<organism evidence="2 3">
    <name type="scientific">Microvirga alba</name>
    <dbReference type="NCBI Taxonomy" id="2791025"/>
    <lineage>
        <taxon>Bacteria</taxon>
        <taxon>Pseudomonadati</taxon>
        <taxon>Pseudomonadota</taxon>
        <taxon>Alphaproteobacteria</taxon>
        <taxon>Hyphomicrobiales</taxon>
        <taxon>Methylobacteriaceae</taxon>
        <taxon>Microvirga</taxon>
    </lineage>
</organism>
<dbReference type="EMBL" id="JADQDO010000019">
    <property type="protein sequence ID" value="MBF9235669.1"/>
    <property type="molecule type" value="Genomic_DNA"/>
</dbReference>
<evidence type="ECO:0000259" key="1">
    <source>
        <dbReference type="SMART" id="SM00953"/>
    </source>
</evidence>
<keyword evidence="3" id="KW-1185">Reference proteome</keyword>
<dbReference type="Pfam" id="PF08808">
    <property type="entry name" value="RES"/>
    <property type="match status" value="1"/>
</dbReference>
<reference evidence="2" key="1">
    <citation type="submission" date="2020-11" db="EMBL/GenBank/DDBJ databases">
        <authorList>
            <person name="Kim M.K."/>
        </authorList>
    </citation>
    <scope>NUCLEOTIDE SEQUENCE</scope>
    <source>
        <strain evidence="2">BT350</strain>
    </source>
</reference>
<dbReference type="InterPro" id="IPR014914">
    <property type="entry name" value="RES_dom"/>
</dbReference>
<evidence type="ECO:0000313" key="2">
    <source>
        <dbReference type="EMBL" id="MBF9235669.1"/>
    </source>
</evidence>